<evidence type="ECO:0000313" key="5">
    <source>
        <dbReference type="EMBL" id="KZM74845.1"/>
    </source>
</evidence>
<organism evidence="5 6">
    <name type="scientific">Nocardia terpenica</name>
    <dbReference type="NCBI Taxonomy" id="455432"/>
    <lineage>
        <taxon>Bacteria</taxon>
        <taxon>Bacillati</taxon>
        <taxon>Actinomycetota</taxon>
        <taxon>Actinomycetes</taxon>
        <taxon>Mycobacteriales</taxon>
        <taxon>Nocardiaceae</taxon>
        <taxon>Nocardia</taxon>
    </lineage>
</organism>
<feature type="region of interest" description="Disordered" evidence="3">
    <location>
        <begin position="243"/>
        <end position="262"/>
    </location>
</feature>
<keyword evidence="4" id="KW-0812">Transmembrane</keyword>
<sequence>MTAALAFEVRGRTEASMRHARTAVAQAPHDTSVQLTVAGLLARSPERTEADAEQARDLVVRAIERSPWSAGAQLSAARVYLLLRDDAAARRHIAAGLELDPVHADLLALEARTESRTATTTVESPPTSRSRRVLGLAAVAFALLMAEGVANDWSALQVREHLGVADATAALAFGAFSTTMTIGRFGADRVSARFGRALTRSAPNRPMVMVVEKAPKASAAVASATPRCSRTCSALQSLATPSAISSANATAASPSTRRDLEVGGDSTVVVAVRDSVRGSNRGAHTTTTTPPSAAAQPSVIRMSKPARIAAAPASDPTSPPQENSAWKADMIGLPRAVLLRRTGGVAGGRRGDAGGLRHSDNARLRRRARRGGGRGGALPECRTPPAPPHRSAPTDRRYRPSAAVAPEDPALLERMADIAYRLGRIDEAVRVAGAALAADPGRTDAHLTAALAFEVRGRTEASMRHARTAVAQAPHDTSVQLTVAGLLARSPERTEADAEQARDLVVRAIERSPWSAGAQLSAARVYLLLRDDAAARRHIAAGLELDPVHADLLALEARTEFEQPLSPTRARAVGILRGLLGANPGHAEARRLLSIITWRALLRLAGWVWAYVLVLVLASEWLGHGGLHVVGRLSFWVIPLAWIGVFRRLRRQLPRQYLRRRLLSRPEALLALPILILAGLIVDIGTALLYSDTIAAPRGGYVLLLFGVAGAALGHFLLFCAWLRRADGEEDRGNSFDYAGLGTITVLAFALLVGIPAAALAPWSHQPAAMWVYVAVVGLVAGTLVLEVLVVAIIARADYELRRILAVLLPVALLLAAGTWWGTHHLTADHFRSDGRVVTSSAGRSGAVGGGDDRVDEAGERGVQLVGAQPGVGLTVLDDALGDTRLAQNLEVVGGGGFVDAVVEQAASHRRARIAEAAHHFQPHGILEGTEYRLHGADRMGLHGRFRVHDDLPHYRFDGNRTEGYGC</sequence>
<feature type="transmembrane region" description="Helical" evidence="4">
    <location>
        <begin position="702"/>
        <end position="723"/>
    </location>
</feature>
<dbReference type="SUPFAM" id="SSF48452">
    <property type="entry name" value="TPR-like"/>
    <property type="match status" value="1"/>
</dbReference>
<dbReference type="STRING" id="455432.AWN90_22720"/>
<feature type="transmembrane region" description="Helical" evidence="4">
    <location>
        <begin position="771"/>
        <end position="795"/>
    </location>
</feature>
<evidence type="ECO:0008006" key="7">
    <source>
        <dbReference type="Google" id="ProtNLM"/>
    </source>
</evidence>
<feature type="region of interest" description="Disordered" evidence="3">
    <location>
        <begin position="344"/>
        <end position="405"/>
    </location>
</feature>
<reference evidence="5 6" key="1">
    <citation type="submission" date="2016-04" db="EMBL/GenBank/DDBJ databases">
        <authorList>
            <person name="Evans L.H."/>
            <person name="Alamgir A."/>
            <person name="Owens N."/>
            <person name="Weber N.D."/>
            <person name="Virtaneva K."/>
            <person name="Barbian K."/>
            <person name="Babar A."/>
            <person name="Rosenke K."/>
        </authorList>
    </citation>
    <scope>NUCLEOTIDE SEQUENCE [LARGE SCALE GENOMIC DNA]</scope>
    <source>
        <strain evidence="5 6">IFM 0406</strain>
    </source>
</reference>
<feature type="transmembrane region" description="Helical" evidence="4">
    <location>
        <begin position="600"/>
        <end position="623"/>
    </location>
</feature>
<dbReference type="InterPro" id="IPR051012">
    <property type="entry name" value="CellSynth/LPSAsmb/PSIAsmb"/>
</dbReference>
<accession>A0A161WP00</accession>
<evidence type="ECO:0000313" key="6">
    <source>
        <dbReference type="Proteomes" id="UP000076512"/>
    </source>
</evidence>
<comment type="caution">
    <text evidence="5">The sequence shown here is derived from an EMBL/GenBank/DDBJ whole genome shotgun (WGS) entry which is preliminary data.</text>
</comment>
<dbReference type="InterPro" id="IPR019734">
    <property type="entry name" value="TPR_rpt"/>
</dbReference>
<evidence type="ECO:0000256" key="4">
    <source>
        <dbReference type="SAM" id="Phobius"/>
    </source>
</evidence>
<dbReference type="SMART" id="SM00028">
    <property type="entry name" value="TPR"/>
    <property type="match status" value="4"/>
</dbReference>
<proteinExistence type="predicted"/>
<feature type="compositionally biased region" description="Low complexity" evidence="3">
    <location>
        <begin position="285"/>
        <end position="298"/>
    </location>
</feature>
<dbReference type="InterPro" id="IPR036259">
    <property type="entry name" value="MFS_trans_sf"/>
</dbReference>
<feature type="transmembrane region" description="Helical" evidence="4">
    <location>
        <begin position="735"/>
        <end position="759"/>
    </location>
</feature>
<dbReference type="Proteomes" id="UP000076512">
    <property type="component" value="Unassembled WGS sequence"/>
</dbReference>
<feature type="transmembrane region" description="Helical" evidence="4">
    <location>
        <begin position="668"/>
        <end position="690"/>
    </location>
</feature>
<dbReference type="Gene3D" id="1.25.40.10">
    <property type="entry name" value="Tetratricopeptide repeat domain"/>
    <property type="match status" value="2"/>
</dbReference>
<feature type="transmembrane region" description="Helical" evidence="4">
    <location>
        <begin position="629"/>
        <end position="647"/>
    </location>
</feature>
<feature type="transmembrane region" description="Helical" evidence="4">
    <location>
        <begin position="804"/>
        <end position="823"/>
    </location>
</feature>
<gene>
    <name evidence="5" type="ORF">AWN90_22720</name>
</gene>
<dbReference type="InterPro" id="IPR011990">
    <property type="entry name" value="TPR-like_helical_dom_sf"/>
</dbReference>
<name>A0A161WP00_9NOCA</name>
<feature type="compositionally biased region" description="Basic and acidic residues" evidence="3">
    <location>
        <begin position="349"/>
        <end position="363"/>
    </location>
</feature>
<feature type="transmembrane region" description="Helical" evidence="4">
    <location>
        <begin position="133"/>
        <end position="150"/>
    </location>
</feature>
<keyword evidence="2" id="KW-0802">TPR repeat</keyword>
<evidence type="ECO:0000256" key="2">
    <source>
        <dbReference type="ARBA" id="ARBA00022803"/>
    </source>
</evidence>
<evidence type="ECO:0000256" key="1">
    <source>
        <dbReference type="ARBA" id="ARBA00022737"/>
    </source>
</evidence>
<feature type="compositionally biased region" description="Low complexity" evidence="3">
    <location>
        <begin position="243"/>
        <end position="255"/>
    </location>
</feature>
<keyword evidence="4" id="KW-0472">Membrane</keyword>
<feature type="region of interest" description="Disordered" evidence="3">
    <location>
        <begin position="273"/>
        <end position="298"/>
    </location>
</feature>
<keyword evidence="1" id="KW-0677">Repeat</keyword>
<protein>
    <recommendedName>
        <fullName evidence="7">Tetratricopeptide repeat protein</fullName>
    </recommendedName>
</protein>
<feature type="region of interest" description="Disordered" evidence="3">
    <location>
        <begin position="306"/>
        <end position="325"/>
    </location>
</feature>
<keyword evidence="4" id="KW-1133">Transmembrane helix</keyword>
<dbReference type="SUPFAM" id="SSF103473">
    <property type="entry name" value="MFS general substrate transporter"/>
    <property type="match status" value="1"/>
</dbReference>
<evidence type="ECO:0000256" key="3">
    <source>
        <dbReference type="SAM" id="MobiDB-lite"/>
    </source>
</evidence>
<feature type="transmembrane region" description="Helical" evidence="4">
    <location>
        <begin position="162"/>
        <end position="183"/>
    </location>
</feature>
<dbReference type="PANTHER" id="PTHR45586">
    <property type="entry name" value="TPR REPEAT-CONTAINING PROTEIN PA4667"/>
    <property type="match status" value="1"/>
</dbReference>
<dbReference type="AlphaFoldDB" id="A0A161WP00"/>
<keyword evidence="6" id="KW-1185">Reference proteome</keyword>
<dbReference type="PANTHER" id="PTHR45586:SF1">
    <property type="entry name" value="LIPOPOLYSACCHARIDE ASSEMBLY PROTEIN B"/>
    <property type="match status" value="1"/>
</dbReference>
<dbReference type="EMBL" id="LWGR01000004">
    <property type="protein sequence ID" value="KZM74845.1"/>
    <property type="molecule type" value="Genomic_DNA"/>
</dbReference>